<evidence type="ECO:0000313" key="1">
    <source>
        <dbReference type="EMBL" id="EQK99906.1"/>
    </source>
</evidence>
<dbReference type="SUPFAM" id="SSF56112">
    <property type="entry name" value="Protein kinase-like (PK-like)"/>
    <property type="match status" value="1"/>
</dbReference>
<dbReference type="HOGENOM" id="CLU_028906_3_1_1"/>
<accession>T5ADT7</accession>
<gene>
    <name evidence="1" type="ORF">OCS_04382</name>
</gene>
<dbReference type="Proteomes" id="UP000019374">
    <property type="component" value="Unassembled WGS sequence"/>
</dbReference>
<reference evidence="1 2" key="1">
    <citation type="journal article" date="2013" name="Chin. Sci. Bull.">
        <title>Genome survey uncovers the secrets of sex and lifestyle in caterpillar fungus.</title>
        <authorList>
            <person name="Hu X."/>
            <person name="Zhang Y."/>
            <person name="Xiao G."/>
            <person name="Zheng P."/>
            <person name="Xia Y."/>
            <person name="Zhang X."/>
            <person name="St Leger R.J."/>
            <person name="Liu X."/>
            <person name="Wang C."/>
        </authorList>
    </citation>
    <scope>NUCLEOTIDE SEQUENCE [LARGE SCALE GENOMIC DNA]</scope>
    <source>
        <strain evidence="2">Co18 / CGMCC 3.14243</strain>
        <tissue evidence="1">Fruit-body</tissue>
    </source>
</reference>
<dbReference type="InterPro" id="IPR051678">
    <property type="entry name" value="AGP_Transferase"/>
</dbReference>
<proteinExistence type="predicted"/>
<dbReference type="PANTHER" id="PTHR21310:SF37">
    <property type="entry name" value="AMINOGLYCOSIDE PHOSPHOTRANSFERASE DOMAIN-CONTAINING PROTEIN"/>
    <property type="match status" value="1"/>
</dbReference>
<dbReference type="OrthoDB" id="5412996at2759"/>
<dbReference type="EMBL" id="KE653075">
    <property type="protein sequence ID" value="EQK99906.1"/>
    <property type="molecule type" value="Genomic_DNA"/>
</dbReference>
<protein>
    <submittedName>
        <fullName evidence="1">Phosphotransferase enzyme family protein</fullName>
    </submittedName>
</protein>
<name>T5ADT7_OPHSC</name>
<keyword evidence="1" id="KW-0808">Transferase</keyword>
<evidence type="ECO:0000313" key="2">
    <source>
        <dbReference type="Proteomes" id="UP000019374"/>
    </source>
</evidence>
<sequence>MRVNPHLLDANESVAREWLALVASHNHPDAPRSHVEAIASQHRNRHPCKVVQRFQGAFNYCFRVRFDHDGNEYIIRFPIPGYTMSPLRKTQNEIAVMRFIQINTTIPIPKILGSGVADGEFDGLGPYIIMEFVKGTSLDDLLLEDDGEWSLKKDCPVDTIKTVYRQVANIYLELFQHAFSKIGSLSMVEDDRLSPNWRVTSGPLTFKMNEVERMGGVKVGASDGPFDLAADYCKALADQSLCHLLSNPRASQGEQEFNRDYKSIHALRSLSERFNTDSGTHNHHRLFCDDLRFGNILVDESYRIVAVLDWEFCYVAPQSFLASPPSWLIGTEPFEWKNKDVLFYQGQVDMFLELLEEEEEERSPADHTLSALMRQSVQDGTFWYNLAIRESFPLSDIMSHCQDLEAFQTVTPSKHLACGRMDYLHEAQPTRRWNKRYLTSLTSLPWTVWQALPRPYLPLFNRLANWLQRPGGDEDVHVSSQALSGQQ</sequence>
<dbReference type="AlphaFoldDB" id="T5ADT7"/>
<organism evidence="1 2">
    <name type="scientific">Ophiocordyceps sinensis (strain Co18 / CGMCC 3.14243)</name>
    <name type="common">Yarsagumba caterpillar fungus</name>
    <name type="synonym">Hirsutella sinensis</name>
    <dbReference type="NCBI Taxonomy" id="911162"/>
    <lineage>
        <taxon>Eukaryota</taxon>
        <taxon>Fungi</taxon>
        <taxon>Dikarya</taxon>
        <taxon>Ascomycota</taxon>
        <taxon>Pezizomycotina</taxon>
        <taxon>Sordariomycetes</taxon>
        <taxon>Hypocreomycetidae</taxon>
        <taxon>Hypocreales</taxon>
        <taxon>Ophiocordycipitaceae</taxon>
        <taxon>Ophiocordyceps</taxon>
    </lineage>
</organism>
<dbReference type="eggNOG" id="ENOG502RS40">
    <property type="taxonomic scope" value="Eukaryota"/>
</dbReference>
<dbReference type="InterPro" id="IPR011009">
    <property type="entry name" value="Kinase-like_dom_sf"/>
</dbReference>
<dbReference type="Gene3D" id="3.90.1200.10">
    <property type="match status" value="1"/>
</dbReference>
<dbReference type="PANTHER" id="PTHR21310">
    <property type="entry name" value="AMINOGLYCOSIDE PHOSPHOTRANSFERASE-RELATED-RELATED"/>
    <property type="match status" value="1"/>
</dbReference>
<dbReference type="GO" id="GO:0016740">
    <property type="term" value="F:transferase activity"/>
    <property type="evidence" value="ECO:0007669"/>
    <property type="project" value="UniProtKB-KW"/>
</dbReference>